<protein>
    <recommendedName>
        <fullName evidence="1">Transposase IS30-like HTH domain-containing protein</fullName>
    </recommendedName>
</protein>
<dbReference type="RefSeq" id="WP_200175863.1">
    <property type="nucleotide sequence ID" value="NZ_BAABKQ010000003.1"/>
</dbReference>
<dbReference type="InterPro" id="IPR025246">
    <property type="entry name" value="IS30-like_HTH"/>
</dbReference>
<keyword evidence="3" id="KW-1185">Reference proteome</keyword>
<evidence type="ECO:0000313" key="2">
    <source>
        <dbReference type="EMBL" id="GAA4826409.1"/>
    </source>
</evidence>
<dbReference type="InterPro" id="IPR016032">
    <property type="entry name" value="Sig_transdc_resp-reg_C-effctor"/>
</dbReference>
<name>A0ABP9D4Q0_9ACTN</name>
<comment type="caution">
    <text evidence="2">The sequence shown here is derived from an EMBL/GenBank/DDBJ whole genome shotgun (WGS) entry which is preliminary data.</text>
</comment>
<gene>
    <name evidence="2" type="ORF">GCM10023353_39570</name>
</gene>
<reference evidence="3" key="1">
    <citation type="journal article" date="2019" name="Int. J. Syst. Evol. Microbiol.">
        <title>The Global Catalogue of Microorganisms (GCM) 10K type strain sequencing project: providing services to taxonomists for standard genome sequencing and annotation.</title>
        <authorList>
            <consortium name="The Broad Institute Genomics Platform"/>
            <consortium name="The Broad Institute Genome Sequencing Center for Infectious Disease"/>
            <person name="Wu L."/>
            <person name="Ma J."/>
        </authorList>
    </citation>
    <scope>NUCLEOTIDE SEQUENCE [LARGE SCALE GENOMIC DNA]</scope>
    <source>
        <strain evidence="3">JCM 18542</strain>
    </source>
</reference>
<feature type="domain" description="Transposase IS30-like HTH" evidence="1">
    <location>
        <begin position="47"/>
        <end position="79"/>
    </location>
</feature>
<organism evidence="2 3">
    <name type="scientific">Tomitella cavernea</name>
    <dbReference type="NCBI Taxonomy" id="1387982"/>
    <lineage>
        <taxon>Bacteria</taxon>
        <taxon>Bacillati</taxon>
        <taxon>Actinomycetota</taxon>
        <taxon>Actinomycetes</taxon>
        <taxon>Mycobacteriales</taxon>
        <taxon>Tomitella</taxon>
    </lineage>
</organism>
<dbReference type="Pfam" id="PF13936">
    <property type="entry name" value="HTH_38"/>
    <property type="match status" value="1"/>
</dbReference>
<evidence type="ECO:0000313" key="3">
    <source>
        <dbReference type="Proteomes" id="UP001500839"/>
    </source>
</evidence>
<dbReference type="Gene3D" id="1.10.10.60">
    <property type="entry name" value="Homeodomain-like"/>
    <property type="match status" value="1"/>
</dbReference>
<proteinExistence type="predicted"/>
<dbReference type="SUPFAM" id="SSF46894">
    <property type="entry name" value="C-terminal effector domain of the bipartite response regulators"/>
    <property type="match status" value="1"/>
</dbReference>
<accession>A0ABP9D4Q0</accession>
<evidence type="ECO:0000259" key="1">
    <source>
        <dbReference type="Pfam" id="PF13936"/>
    </source>
</evidence>
<dbReference type="Proteomes" id="UP001500839">
    <property type="component" value="Unassembled WGS sequence"/>
</dbReference>
<sequence length="89" mass="9911">MATERMSRNGLTVQDLVERTGVSRTNIVQWTAEPREEYLSRAQQRHEQIRQLRAEGLSMRAIAAKVGCTVGTVHYALTRAATAGKKDIA</sequence>
<dbReference type="EMBL" id="BAABKQ010000003">
    <property type="protein sequence ID" value="GAA4826409.1"/>
    <property type="molecule type" value="Genomic_DNA"/>
</dbReference>